<evidence type="ECO:0000256" key="1">
    <source>
        <dbReference type="SAM" id="Phobius"/>
    </source>
</evidence>
<evidence type="ECO:0008006" key="4">
    <source>
        <dbReference type="Google" id="ProtNLM"/>
    </source>
</evidence>
<keyword evidence="1" id="KW-0812">Transmembrane</keyword>
<name>A0A2V1DPF7_9PLEO</name>
<dbReference type="EMBL" id="KZ805380">
    <property type="protein sequence ID" value="PVI00037.1"/>
    <property type="molecule type" value="Genomic_DNA"/>
</dbReference>
<reference evidence="2 3" key="1">
    <citation type="journal article" date="2018" name="Sci. Rep.">
        <title>Comparative genomics provides insights into the lifestyle and reveals functional heterogeneity of dark septate endophytic fungi.</title>
        <authorList>
            <person name="Knapp D.G."/>
            <person name="Nemeth J.B."/>
            <person name="Barry K."/>
            <person name="Hainaut M."/>
            <person name="Henrissat B."/>
            <person name="Johnson J."/>
            <person name="Kuo A."/>
            <person name="Lim J.H.P."/>
            <person name="Lipzen A."/>
            <person name="Nolan M."/>
            <person name="Ohm R.A."/>
            <person name="Tamas L."/>
            <person name="Grigoriev I.V."/>
            <person name="Spatafora J.W."/>
            <person name="Nagy L.G."/>
            <person name="Kovacs G.M."/>
        </authorList>
    </citation>
    <scope>NUCLEOTIDE SEQUENCE [LARGE SCALE GENOMIC DNA]</scope>
    <source>
        <strain evidence="2 3">DSE2036</strain>
    </source>
</reference>
<feature type="transmembrane region" description="Helical" evidence="1">
    <location>
        <begin position="99"/>
        <end position="121"/>
    </location>
</feature>
<keyword evidence="1" id="KW-0472">Membrane</keyword>
<accession>A0A2V1DPF7</accession>
<dbReference type="AlphaFoldDB" id="A0A2V1DPF7"/>
<gene>
    <name evidence="2" type="ORF">DM02DRAFT_593419</name>
</gene>
<dbReference type="Proteomes" id="UP000244855">
    <property type="component" value="Unassembled WGS sequence"/>
</dbReference>
<keyword evidence="3" id="KW-1185">Reference proteome</keyword>
<dbReference type="OrthoDB" id="1523883at2759"/>
<organism evidence="2 3">
    <name type="scientific">Periconia macrospinosa</name>
    <dbReference type="NCBI Taxonomy" id="97972"/>
    <lineage>
        <taxon>Eukaryota</taxon>
        <taxon>Fungi</taxon>
        <taxon>Dikarya</taxon>
        <taxon>Ascomycota</taxon>
        <taxon>Pezizomycotina</taxon>
        <taxon>Dothideomycetes</taxon>
        <taxon>Pleosporomycetidae</taxon>
        <taxon>Pleosporales</taxon>
        <taxon>Massarineae</taxon>
        <taxon>Periconiaceae</taxon>
        <taxon>Periconia</taxon>
    </lineage>
</organism>
<dbReference type="STRING" id="97972.A0A2V1DPF7"/>
<keyword evidence="1" id="KW-1133">Transmembrane helix</keyword>
<proteinExistence type="predicted"/>
<evidence type="ECO:0000313" key="2">
    <source>
        <dbReference type="EMBL" id="PVI00037.1"/>
    </source>
</evidence>
<protein>
    <recommendedName>
        <fullName evidence="4">DUF1772-domain-containing protein</fullName>
    </recommendedName>
</protein>
<evidence type="ECO:0000313" key="3">
    <source>
        <dbReference type="Proteomes" id="UP000244855"/>
    </source>
</evidence>
<feature type="transmembrane region" description="Helical" evidence="1">
    <location>
        <begin position="61"/>
        <end position="79"/>
    </location>
</feature>
<sequence length="181" mass="19870">MSPTTTTTLLRILPLLTSTTLLTYAYTEHLFLSPFTHASLHPSSTTFLPPYFRIWLSRGKYVIILGYPLTFLASAANLYTLSSLPPSSSSSSSTVWKLYAAGMLFNLAHIFVFGRRALGLLEDIKAGRGRRSEGGKGKEEGGDGGGVTESMRVWLEMHVFRTVTTDLPAWVCFVAAVCLGW</sequence>